<dbReference type="EMBL" id="QZWG01000011">
    <property type="protein sequence ID" value="RZB80895.1"/>
    <property type="molecule type" value="Genomic_DNA"/>
</dbReference>
<dbReference type="Proteomes" id="UP000289340">
    <property type="component" value="Chromosome 11"/>
</dbReference>
<dbReference type="SMART" id="SM01162">
    <property type="entry name" value="DUF1771"/>
    <property type="match status" value="1"/>
</dbReference>
<evidence type="ECO:0000313" key="4">
    <source>
        <dbReference type="Proteomes" id="UP000289340"/>
    </source>
</evidence>
<dbReference type="InterPro" id="IPR002625">
    <property type="entry name" value="Smr_dom"/>
</dbReference>
<dbReference type="SUPFAM" id="SSF160443">
    <property type="entry name" value="SMR domain-like"/>
    <property type="match status" value="1"/>
</dbReference>
<dbReference type="InterPro" id="IPR036063">
    <property type="entry name" value="Smr_dom_sf"/>
</dbReference>
<feature type="domain" description="Smr" evidence="2">
    <location>
        <begin position="457"/>
        <end position="531"/>
    </location>
</feature>
<dbReference type="PANTHER" id="PTHR47676">
    <property type="entry name" value="OS01G0225100 PROTEIN"/>
    <property type="match status" value="1"/>
</dbReference>
<gene>
    <name evidence="3" type="ORF">D0Y65_030573</name>
</gene>
<evidence type="ECO:0000259" key="2">
    <source>
        <dbReference type="PROSITE" id="PS50828"/>
    </source>
</evidence>
<reference evidence="3 4" key="1">
    <citation type="submission" date="2018-09" db="EMBL/GenBank/DDBJ databases">
        <title>A high-quality reference genome of wild soybean provides a powerful tool to mine soybean genomes.</title>
        <authorList>
            <person name="Xie M."/>
            <person name="Chung C.Y.L."/>
            <person name="Li M.-W."/>
            <person name="Wong F.-L."/>
            <person name="Chan T.-F."/>
            <person name="Lam H.-M."/>
        </authorList>
    </citation>
    <scope>NUCLEOTIDE SEQUENCE [LARGE SCALE GENOMIC DNA]</scope>
    <source>
        <strain evidence="4">cv. W05</strain>
        <tissue evidence="3">Hypocotyl of etiolated seedlings</tissue>
    </source>
</reference>
<dbReference type="InterPro" id="IPR055319">
    <property type="entry name" value="At5g58720-like"/>
</dbReference>
<evidence type="ECO:0000256" key="1">
    <source>
        <dbReference type="SAM" id="MobiDB-lite"/>
    </source>
</evidence>
<feature type="compositionally biased region" description="Basic residues" evidence="1">
    <location>
        <begin position="1"/>
        <end position="13"/>
    </location>
</feature>
<dbReference type="PANTHER" id="PTHR47676:SF1">
    <property type="entry name" value="SMR DOMAIN-CONTAINING PROTEIN"/>
    <property type="match status" value="1"/>
</dbReference>
<keyword evidence="4" id="KW-1185">Reference proteome</keyword>
<dbReference type="InterPro" id="IPR056254">
    <property type="entry name" value="At5g58720/SDE5-like_UBA-like"/>
</dbReference>
<name>A0A445I497_GLYSO</name>
<sequence>MKNPRKKKRPKPQKKLEKNKGVVAAAAVVAENENENEEEKRKRSILEALVEAFSLSSVREASMAYNIAGGDPDRASEILRKGFSDRSEDSFSCFSYGSSSSSSSSSGLELGSKGGWRQQQQQQKKMVASTGTVSTVLGKEYVRRNNNNIRNKGLSSNGVFEMEEAEQFLCSMLGDDSDINLAVVRDVLCQCGNDIERASDILLDLAASTNEKPNTARHPNYGVDNIDDERFFADPNDSLIDRRLECTSLSWEGYLSTNPWSVGSFGRKYAEVLNNSKANSAVSPGCTKSEIPQKVLESLFNIPKSTEHDKNTMNWRNVVKKIQSLGPGFYVSPHVAESQQRTCGGLGLATLGNLSQSEEDSSCIFGKITSAILVEFTRKAKGDEYHVFREDSRKQWDSVKSYYTKAATAYTKRERAYAAYLSDQGKEQTKLAQKADTKASHDIFVARNKGIENVITIDLHGQHVKQAMRMLKLHLLFGSYVPSVQTLRVITGCGSHGVGKSKLKQSVINLLDREAIEWREENRGTVLIKLSRWREYSFLDTSSDSDSND</sequence>
<accession>A0A445I497</accession>
<organism evidence="3 4">
    <name type="scientific">Glycine soja</name>
    <name type="common">Wild soybean</name>
    <dbReference type="NCBI Taxonomy" id="3848"/>
    <lineage>
        <taxon>Eukaryota</taxon>
        <taxon>Viridiplantae</taxon>
        <taxon>Streptophyta</taxon>
        <taxon>Embryophyta</taxon>
        <taxon>Tracheophyta</taxon>
        <taxon>Spermatophyta</taxon>
        <taxon>Magnoliopsida</taxon>
        <taxon>eudicotyledons</taxon>
        <taxon>Gunneridae</taxon>
        <taxon>Pentapetalae</taxon>
        <taxon>rosids</taxon>
        <taxon>fabids</taxon>
        <taxon>Fabales</taxon>
        <taxon>Fabaceae</taxon>
        <taxon>Papilionoideae</taxon>
        <taxon>50 kb inversion clade</taxon>
        <taxon>NPAAA clade</taxon>
        <taxon>indigoferoid/millettioid clade</taxon>
        <taxon>Phaseoleae</taxon>
        <taxon>Glycine</taxon>
        <taxon>Glycine subgen. Soja</taxon>
    </lineage>
</organism>
<dbReference type="Gene3D" id="3.30.1370.110">
    <property type="match status" value="1"/>
</dbReference>
<dbReference type="InterPro" id="IPR013899">
    <property type="entry name" value="DUF1771"/>
</dbReference>
<dbReference type="Pfam" id="PF08590">
    <property type="entry name" value="DUF1771"/>
    <property type="match status" value="1"/>
</dbReference>
<dbReference type="Pfam" id="PF01713">
    <property type="entry name" value="Smr"/>
    <property type="match status" value="1"/>
</dbReference>
<dbReference type="SMART" id="SM00463">
    <property type="entry name" value="SMR"/>
    <property type="match status" value="1"/>
</dbReference>
<feature type="compositionally biased region" description="Low complexity" evidence="1">
    <location>
        <begin position="96"/>
        <end position="111"/>
    </location>
</feature>
<comment type="caution">
    <text evidence="3">The sequence shown here is derived from an EMBL/GenBank/DDBJ whole genome shotgun (WGS) entry which is preliminary data.</text>
</comment>
<dbReference type="AlphaFoldDB" id="A0A445I497"/>
<protein>
    <submittedName>
        <fullName evidence="3">SMR domain-containing protein isoform B</fullName>
    </submittedName>
</protein>
<evidence type="ECO:0000313" key="3">
    <source>
        <dbReference type="EMBL" id="RZB80895.1"/>
    </source>
</evidence>
<proteinExistence type="predicted"/>
<dbReference type="PROSITE" id="PS50828">
    <property type="entry name" value="SMR"/>
    <property type="match status" value="1"/>
</dbReference>
<feature type="region of interest" description="Disordered" evidence="1">
    <location>
        <begin position="96"/>
        <end position="129"/>
    </location>
</feature>
<dbReference type="Pfam" id="PF24767">
    <property type="entry name" value="UBA_At5g58720"/>
    <property type="match status" value="1"/>
</dbReference>
<feature type="region of interest" description="Disordered" evidence="1">
    <location>
        <begin position="1"/>
        <end position="21"/>
    </location>
</feature>